<sequence length="332" mass="36842">MDRSLDEIIAERPQRQNRGQNRSGRGQGRRSNGVKKPYRDERVDLDLDWVHDKYEDERDSRPSRSSRRPRGDRYSPSPDRAPTGTRLRIDNLHYDITENDLEELFKRIGSISNVSLVYDRAGRSEGVAYVTYNRYTDAKAAIAEFDGANAKGQPIRISVASSAPRRERNPFDHVERPKGSLFDRVERPHGRDARSLSPGSRSEDAEGAPRRRRGGRGGRGRGGSNYRRSDVSKPAPENIDRYVPGQRSPARRTGGGRRQGENREPRPRGNARPKKTQEELDQEMEDYWGTSTTGAGAAGGDIAVEQAAPAPAASAAPVAAAPAADDDIDMIE</sequence>
<dbReference type="InterPro" id="IPR051229">
    <property type="entry name" value="ALYREF_mRNA_export"/>
</dbReference>
<proteinExistence type="predicted"/>
<evidence type="ECO:0000256" key="3">
    <source>
        <dbReference type="SAM" id="MobiDB-lite"/>
    </source>
</evidence>
<dbReference type="GeneID" id="98152803"/>
<dbReference type="PROSITE" id="PS50102">
    <property type="entry name" value="RRM"/>
    <property type="match status" value="1"/>
</dbReference>
<dbReference type="EMBL" id="JBFXLR010000008">
    <property type="protein sequence ID" value="KAL2856268.1"/>
    <property type="molecule type" value="Genomic_DNA"/>
</dbReference>
<feature type="region of interest" description="Disordered" evidence="3">
    <location>
        <begin position="51"/>
        <end position="85"/>
    </location>
</feature>
<reference evidence="5 6" key="1">
    <citation type="submission" date="2024-07" db="EMBL/GenBank/DDBJ databases">
        <title>Section-level genome sequencing and comparative genomics of Aspergillus sections Usti and Cavernicolus.</title>
        <authorList>
            <consortium name="Lawrence Berkeley National Laboratory"/>
            <person name="Nybo J.L."/>
            <person name="Vesth T.C."/>
            <person name="Theobald S."/>
            <person name="Frisvad J.C."/>
            <person name="Larsen T.O."/>
            <person name="Kjaerboelling I."/>
            <person name="Rothschild-Mancinelli K."/>
            <person name="Lyhne E.K."/>
            <person name="Kogle M.E."/>
            <person name="Barry K."/>
            <person name="Clum A."/>
            <person name="Na H."/>
            <person name="Ledsgaard L."/>
            <person name="Lin J."/>
            <person name="Lipzen A."/>
            <person name="Kuo A."/>
            <person name="Riley R."/>
            <person name="Mondo S."/>
            <person name="LaButti K."/>
            <person name="Haridas S."/>
            <person name="Pangalinan J."/>
            <person name="Salamov A.A."/>
            <person name="Simmons B.A."/>
            <person name="Magnuson J.K."/>
            <person name="Chen J."/>
            <person name="Drula E."/>
            <person name="Henrissat B."/>
            <person name="Wiebenga A."/>
            <person name="Lubbers R.J."/>
            <person name="Gomes A.C."/>
            <person name="Macurrencykelacurrency M.R."/>
            <person name="Stajich J."/>
            <person name="Grigoriev I.V."/>
            <person name="Mortensen U.H."/>
            <person name="De vries R.P."/>
            <person name="Baker S.E."/>
            <person name="Andersen M.R."/>
        </authorList>
    </citation>
    <scope>NUCLEOTIDE SEQUENCE [LARGE SCALE GENOMIC DNA]</scope>
    <source>
        <strain evidence="5 6">CBS 756.74</strain>
    </source>
</reference>
<dbReference type="SMART" id="SM00360">
    <property type="entry name" value="RRM"/>
    <property type="match status" value="1"/>
</dbReference>
<feature type="compositionally biased region" description="Low complexity" evidence="3">
    <location>
        <begin position="307"/>
        <end position="323"/>
    </location>
</feature>
<dbReference type="Proteomes" id="UP001610444">
    <property type="component" value="Unassembled WGS sequence"/>
</dbReference>
<accession>A0ABR4KVE9</accession>
<evidence type="ECO:0000256" key="2">
    <source>
        <dbReference type="PROSITE-ProRule" id="PRU00176"/>
    </source>
</evidence>
<feature type="compositionally biased region" description="Basic residues" evidence="3">
    <location>
        <begin position="210"/>
        <end position="219"/>
    </location>
</feature>
<feature type="compositionally biased region" description="Basic and acidic residues" evidence="3">
    <location>
        <begin position="51"/>
        <end position="62"/>
    </location>
</feature>
<dbReference type="SMART" id="SM01218">
    <property type="entry name" value="FoP_duplication"/>
    <property type="match status" value="1"/>
</dbReference>
<organism evidence="5 6">
    <name type="scientific">Aspergillus pseudodeflectus</name>
    <dbReference type="NCBI Taxonomy" id="176178"/>
    <lineage>
        <taxon>Eukaryota</taxon>
        <taxon>Fungi</taxon>
        <taxon>Dikarya</taxon>
        <taxon>Ascomycota</taxon>
        <taxon>Pezizomycotina</taxon>
        <taxon>Eurotiomycetes</taxon>
        <taxon>Eurotiomycetidae</taxon>
        <taxon>Eurotiales</taxon>
        <taxon>Aspergillaceae</taxon>
        <taxon>Aspergillus</taxon>
        <taxon>Aspergillus subgen. Nidulantes</taxon>
    </lineage>
</organism>
<protein>
    <recommendedName>
        <fullName evidence="4">RRM domain-containing protein</fullName>
    </recommendedName>
</protein>
<comment type="caution">
    <text evidence="5">The sequence shown here is derived from an EMBL/GenBank/DDBJ whole genome shotgun (WGS) entry which is preliminary data.</text>
</comment>
<dbReference type="InterPro" id="IPR025715">
    <property type="entry name" value="FoP_C"/>
</dbReference>
<name>A0ABR4KVE9_9EURO</name>
<dbReference type="PANTHER" id="PTHR19965:SF82">
    <property type="entry name" value="THO COMPLEX SUBUNIT 4"/>
    <property type="match status" value="1"/>
</dbReference>
<dbReference type="RefSeq" id="XP_070902426.1">
    <property type="nucleotide sequence ID" value="XM_071037639.1"/>
</dbReference>
<gene>
    <name evidence="5" type="ORF">BJX68DRAFT_205740</name>
</gene>
<dbReference type="InterPro" id="IPR000504">
    <property type="entry name" value="RRM_dom"/>
</dbReference>
<dbReference type="Gene3D" id="3.30.70.330">
    <property type="match status" value="1"/>
</dbReference>
<dbReference type="PANTHER" id="PTHR19965">
    <property type="entry name" value="RNA AND EXPORT FACTOR BINDING PROTEIN"/>
    <property type="match status" value="1"/>
</dbReference>
<feature type="region of interest" description="Disordered" evidence="3">
    <location>
        <begin position="158"/>
        <end position="332"/>
    </location>
</feature>
<dbReference type="CDD" id="cd12418">
    <property type="entry name" value="RRM_Aly_REF_like"/>
    <property type="match status" value="1"/>
</dbReference>
<keyword evidence="6" id="KW-1185">Reference proteome</keyword>
<dbReference type="Pfam" id="PF13865">
    <property type="entry name" value="FoP_duplication"/>
    <property type="match status" value="1"/>
</dbReference>
<dbReference type="Pfam" id="PF00076">
    <property type="entry name" value="RRM_1"/>
    <property type="match status" value="1"/>
</dbReference>
<evidence type="ECO:0000256" key="1">
    <source>
        <dbReference type="ARBA" id="ARBA00022884"/>
    </source>
</evidence>
<feature type="domain" description="RRM" evidence="4">
    <location>
        <begin position="85"/>
        <end position="162"/>
    </location>
</feature>
<dbReference type="InterPro" id="IPR012677">
    <property type="entry name" value="Nucleotide-bd_a/b_plait_sf"/>
</dbReference>
<evidence type="ECO:0000259" key="4">
    <source>
        <dbReference type="PROSITE" id="PS50102"/>
    </source>
</evidence>
<feature type="compositionally biased region" description="Basic and acidic residues" evidence="3">
    <location>
        <begin position="1"/>
        <end position="14"/>
    </location>
</feature>
<feature type="region of interest" description="Disordered" evidence="3">
    <location>
        <begin position="1"/>
        <end position="39"/>
    </location>
</feature>
<dbReference type="SUPFAM" id="SSF54928">
    <property type="entry name" value="RNA-binding domain, RBD"/>
    <property type="match status" value="1"/>
</dbReference>
<evidence type="ECO:0000313" key="6">
    <source>
        <dbReference type="Proteomes" id="UP001610444"/>
    </source>
</evidence>
<dbReference type="InterPro" id="IPR035979">
    <property type="entry name" value="RBD_domain_sf"/>
</dbReference>
<feature type="compositionally biased region" description="Basic and acidic residues" evidence="3">
    <location>
        <begin position="258"/>
        <end position="267"/>
    </location>
</feature>
<evidence type="ECO:0000313" key="5">
    <source>
        <dbReference type="EMBL" id="KAL2856268.1"/>
    </source>
</evidence>
<keyword evidence="1 2" id="KW-0694">RNA-binding</keyword>
<feature type="compositionally biased region" description="Basic and acidic residues" evidence="3">
    <location>
        <begin position="164"/>
        <end position="194"/>
    </location>
</feature>